<comment type="similarity">
    <text evidence="8">Belongs to the TsuA/YedE (TC 9.B.102) family.</text>
</comment>
<dbReference type="PANTHER" id="PTHR30574">
    <property type="entry name" value="INNER MEMBRANE PROTEIN YEDE"/>
    <property type="match status" value="1"/>
</dbReference>
<evidence type="ECO:0000256" key="5">
    <source>
        <dbReference type="ARBA" id="ARBA00022692"/>
    </source>
</evidence>
<feature type="transmembrane region" description="Helical" evidence="9">
    <location>
        <begin position="119"/>
        <end position="137"/>
    </location>
</feature>
<evidence type="ECO:0000256" key="8">
    <source>
        <dbReference type="ARBA" id="ARBA00035655"/>
    </source>
</evidence>
<evidence type="ECO:0000313" key="10">
    <source>
        <dbReference type="EMBL" id="SHG71991.1"/>
    </source>
</evidence>
<name>A0A1M5M402_9BRAD</name>
<dbReference type="GO" id="GO:0005886">
    <property type="term" value="C:plasma membrane"/>
    <property type="evidence" value="ECO:0007669"/>
    <property type="project" value="UniProtKB-SubCell"/>
</dbReference>
<feature type="transmembrane region" description="Helical" evidence="9">
    <location>
        <begin position="81"/>
        <end position="98"/>
    </location>
</feature>
<keyword evidence="3" id="KW-1003">Cell membrane</keyword>
<keyword evidence="6 9" id="KW-1133">Transmembrane helix</keyword>
<dbReference type="Pfam" id="PF04143">
    <property type="entry name" value="Sulf_transp"/>
    <property type="match status" value="1"/>
</dbReference>
<dbReference type="RefSeq" id="WP_079601444.1">
    <property type="nucleotide sequence ID" value="NZ_LT670817.1"/>
</dbReference>
<evidence type="ECO:0000256" key="2">
    <source>
        <dbReference type="ARBA" id="ARBA00022448"/>
    </source>
</evidence>
<dbReference type="Proteomes" id="UP000189796">
    <property type="component" value="Chromosome I"/>
</dbReference>
<protein>
    <recommendedName>
        <fullName evidence="12">Sulphur transport domain-containing protein</fullName>
    </recommendedName>
</protein>
<keyword evidence="2" id="KW-0813">Transport</keyword>
<evidence type="ECO:0008006" key="12">
    <source>
        <dbReference type="Google" id="ProtNLM"/>
    </source>
</evidence>
<evidence type="ECO:0000313" key="11">
    <source>
        <dbReference type="Proteomes" id="UP000189796"/>
    </source>
</evidence>
<evidence type="ECO:0000256" key="6">
    <source>
        <dbReference type="ARBA" id="ARBA00022989"/>
    </source>
</evidence>
<feature type="transmembrane region" description="Helical" evidence="9">
    <location>
        <begin position="170"/>
        <end position="188"/>
    </location>
</feature>
<proteinExistence type="inferred from homology"/>
<keyword evidence="5 9" id="KW-0812">Transmembrane</keyword>
<evidence type="ECO:0000256" key="1">
    <source>
        <dbReference type="ARBA" id="ARBA00004429"/>
    </source>
</evidence>
<keyword evidence="4" id="KW-0997">Cell inner membrane</keyword>
<feature type="transmembrane region" description="Helical" evidence="9">
    <location>
        <begin position="296"/>
        <end position="315"/>
    </location>
</feature>
<evidence type="ECO:0000256" key="3">
    <source>
        <dbReference type="ARBA" id="ARBA00022475"/>
    </source>
</evidence>
<accession>A0A1M5M402</accession>
<keyword evidence="7 9" id="KW-0472">Membrane</keyword>
<feature type="transmembrane region" description="Helical" evidence="9">
    <location>
        <begin position="49"/>
        <end position="69"/>
    </location>
</feature>
<organism evidence="10 11">
    <name type="scientific">Bradyrhizobium erythrophlei</name>
    <dbReference type="NCBI Taxonomy" id="1437360"/>
    <lineage>
        <taxon>Bacteria</taxon>
        <taxon>Pseudomonadati</taxon>
        <taxon>Pseudomonadota</taxon>
        <taxon>Alphaproteobacteria</taxon>
        <taxon>Hyphomicrobiales</taxon>
        <taxon>Nitrobacteraceae</taxon>
        <taxon>Bradyrhizobium</taxon>
    </lineage>
</organism>
<dbReference type="OrthoDB" id="5342349at2"/>
<dbReference type="AlphaFoldDB" id="A0A1M5M402"/>
<sequence>MLSGANIVVFAGLLIGLAYGAVALLSGFCLMSSLRGWWAKGDSRLVRTYALALGVAIAASQLLAARGVVDLGKSIYLQPSFSAPLMFAGGLLFGYGMVLSNGCGSRALVLLGRGNLRSFVVVIVLGIVAEMTLKGLIAPGRIALLQLSQTAPKITSVPGLLSALGVNDTYTRMLAASLISGALIIFAFAHAPFQRSWGQIAAGVAVGLLVTAGWFVTGYLGADDFNPTPVASLTFIAPIADMLQYAMLSTGLTLNFGIAVVAGVFAGSLVTALVTRRFHWEGYTSPRHMLRSAGGAALMGAGGATAYGCSVGQGLTGLSTLALASFVAVAGILLGAAAGLRGVLRVEPLVSAQDVRSDPLT</sequence>
<dbReference type="InterPro" id="IPR007272">
    <property type="entry name" value="Sulf_transp_TsuA/YedE"/>
</dbReference>
<feature type="transmembrane region" description="Helical" evidence="9">
    <location>
        <begin position="242"/>
        <end position="275"/>
    </location>
</feature>
<feature type="transmembrane region" description="Helical" evidence="9">
    <location>
        <begin position="200"/>
        <end position="222"/>
    </location>
</feature>
<evidence type="ECO:0000256" key="4">
    <source>
        <dbReference type="ARBA" id="ARBA00022519"/>
    </source>
</evidence>
<feature type="transmembrane region" description="Helical" evidence="9">
    <location>
        <begin position="321"/>
        <end position="340"/>
    </location>
</feature>
<comment type="subcellular location">
    <subcellularLocation>
        <location evidence="1">Cell inner membrane</location>
        <topology evidence="1">Multi-pass membrane protein</topology>
    </subcellularLocation>
</comment>
<gene>
    <name evidence="10" type="ORF">SAMN05443248_2461</name>
</gene>
<dbReference type="EMBL" id="LT670817">
    <property type="protein sequence ID" value="SHG71991.1"/>
    <property type="molecule type" value="Genomic_DNA"/>
</dbReference>
<dbReference type="PANTHER" id="PTHR30574:SF1">
    <property type="entry name" value="SULPHUR TRANSPORT DOMAIN-CONTAINING PROTEIN"/>
    <property type="match status" value="1"/>
</dbReference>
<evidence type="ECO:0000256" key="7">
    <source>
        <dbReference type="ARBA" id="ARBA00023136"/>
    </source>
</evidence>
<reference evidence="10 11" key="1">
    <citation type="submission" date="2016-11" db="EMBL/GenBank/DDBJ databases">
        <authorList>
            <person name="Jaros S."/>
            <person name="Januszkiewicz K."/>
            <person name="Wedrychowicz H."/>
        </authorList>
    </citation>
    <scope>NUCLEOTIDE SEQUENCE [LARGE SCALE GENOMIC DNA]</scope>
    <source>
        <strain evidence="10 11">GAS138</strain>
    </source>
</reference>
<feature type="transmembrane region" description="Helical" evidence="9">
    <location>
        <begin position="6"/>
        <end position="28"/>
    </location>
</feature>
<evidence type="ECO:0000256" key="9">
    <source>
        <dbReference type="SAM" id="Phobius"/>
    </source>
</evidence>